<proteinExistence type="inferred from homology"/>
<evidence type="ECO:0000313" key="6">
    <source>
        <dbReference type="EMBL" id="KAK9067008.1"/>
    </source>
</evidence>
<evidence type="ECO:0000256" key="3">
    <source>
        <dbReference type="PROSITE-ProRule" id="PRU00982"/>
    </source>
</evidence>
<dbReference type="AlphaFoldDB" id="A0AAP0D5T2"/>
<dbReference type="InterPro" id="IPR000210">
    <property type="entry name" value="BTB/POZ_dom"/>
</dbReference>
<dbReference type="InterPro" id="IPR011333">
    <property type="entry name" value="SKP1/BTB/POZ_sf"/>
</dbReference>
<evidence type="ECO:0000256" key="4">
    <source>
        <dbReference type="SAM" id="MobiDB-lite"/>
    </source>
</evidence>
<keyword evidence="7" id="KW-1185">Reference proteome</keyword>
<reference evidence="6 7" key="1">
    <citation type="submission" date="2024-04" db="EMBL/GenBank/DDBJ databases">
        <title>The reference genome of an endangered Asteraceae, Deinandra increscens subsp. villosa, native to the Central Coast of California.</title>
        <authorList>
            <person name="Guilliams M."/>
            <person name="Hasenstab-Lehman K."/>
            <person name="Meyer R."/>
            <person name="Mcevoy S."/>
        </authorList>
    </citation>
    <scope>NUCLEOTIDE SEQUENCE [LARGE SCALE GENOMIC DNA]</scope>
    <source>
        <tissue evidence="6">Leaf</tissue>
    </source>
</reference>
<comment type="similarity">
    <text evidence="3">Belongs to the NPH3 family.</text>
</comment>
<dbReference type="SUPFAM" id="SSF54695">
    <property type="entry name" value="POZ domain"/>
    <property type="match status" value="1"/>
</dbReference>
<protein>
    <recommendedName>
        <fullName evidence="5">NPH3 domain-containing protein</fullName>
    </recommendedName>
</protein>
<name>A0AAP0D5T2_9ASTR</name>
<organism evidence="6 7">
    <name type="scientific">Deinandra increscens subsp. villosa</name>
    <dbReference type="NCBI Taxonomy" id="3103831"/>
    <lineage>
        <taxon>Eukaryota</taxon>
        <taxon>Viridiplantae</taxon>
        <taxon>Streptophyta</taxon>
        <taxon>Embryophyta</taxon>
        <taxon>Tracheophyta</taxon>
        <taxon>Spermatophyta</taxon>
        <taxon>Magnoliopsida</taxon>
        <taxon>eudicotyledons</taxon>
        <taxon>Gunneridae</taxon>
        <taxon>Pentapetalae</taxon>
        <taxon>asterids</taxon>
        <taxon>campanulids</taxon>
        <taxon>Asterales</taxon>
        <taxon>Asteraceae</taxon>
        <taxon>Asteroideae</taxon>
        <taxon>Heliantheae alliance</taxon>
        <taxon>Madieae</taxon>
        <taxon>Madiinae</taxon>
        <taxon>Deinandra</taxon>
    </lineage>
</organism>
<keyword evidence="2" id="KW-0833">Ubl conjugation pathway</keyword>
<feature type="region of interest" description="Disordered" evidence="4">
    <location>
        <begin position="476"/>
        <end position="504"/>
    </location>
</feature>
<dbReference type="PANTHER" id="PTHR32370">
    <property type="entry name" value="OS12G0117600 PROTEIN"/>
    <property type="match status" value="1"/>
</dbReference>
<comment type="pathway">
    <text evidence="1">Protein modification; protein ubiquitination.</text>
</comment>
<dbReference type="Proteomes" id="UP001408789">
    <property type="component" value="Unassembled WGS sequence"/>
</dbReference>
<dbReference type="InterPro" id="IPR043454">
    <property type="entry name" value="NPH3/RPT2-like"/>
</dbReference>
<sequence>MKFMKLGSKPDLFQSKGENLRYVATDVAADMIVTVGDVKFFMHKFPLLSKSARLQKLVAVSDNGNNEEFEINNIPGGPAAFEICAKFCYGMTVTLNAYNVVLARCAAEYLEMYETVDKGNLVYKIKVFLNSSIFKTWKDSIIVFHSTRSLVPWSEELKVVSHCLESIASKVTVDTSKVEWSYTYNRKKPLNEALSYDGVRKQVMVPKDWWVEDLCDLSADLYKRVMIMIKAKGKTSSDVVGESLRLYVQKRLPWFGKKGVKKDGDDVKIRSLLEMITELLPEEKESVSCGFLVHLLHACVLLECGGIRKKELMRRIGNQLQNATVSDIAILDIDLVQELVAIFMMRDQNGENEFVEVKHVDAGAKVNVAKIIDGYLAEIAKEPDTSLLKFADLADMVSTLPRSTHDGIYRAIDMYLKEHPGIGKSEKKRICRLMDCRKLSPDACRHVVQNERLPLRVVVQVLFFEQLRATTTGGIAPATANGLQPGGSSRTNTEEEWGSVATSEELKELKGEMEKDSGKKNKAKGVVVSKRILMKVFSSKDKDSDNGSSNTSESSSTNAEEAKSCTPTSRSRRHSLS</sequence>
<dbReference type="Gene3D" id="3.30.710.10">
    <property type="entry name" value="Potassium Channel Kv1.1, Chain A"/>
    <property type="match status" value="1"/>
</dbReference>
<dbReference type="Pfam" id="PF03000">
    <property type="entry name" value="NPH3"/>
    <property type="match status" value="1"/>
</dbReference>
<dbReference type="InterPro" id="IPR027356">
    <property type="entry name" value="NPH3_dom"/>
</dbReference>
<dbReference type="Pfam" id="PF00651">
    <property type="entry name" value="BTB"/>
    <property type="match status" value="1"/>
</dbReference>
<dbReference type="EMBL" id="JBCNJP010000015">
    <property type="protein sequence ID" value="KAK9067008.1"/>
    <property type="molecule type" value="Genomic_DNA"/>
</dbReference>
<feature type="compositionally biased region" description="Low complexity" evidence="4">
    <location>
        <begin position="546"/>
        <end position="559"/>
    </location>
</feature>
<evidence type="ECO:0000256" key="1">
    <source>
        <dbReference type="ARBA" id="ARBA00004906"/>
    </source>
</evidence>
<gene>
    <name evidence="6" type="ORF">SSX86_014332</name>
</gene>
<evidence type="ECO:0000313" key="7">
    <source>
        <dbReference type="Proteomes" id="UP001408789"/>
    </source>
</evidence>
<feature type="region of interest" description="Disordered" evidence="4">
    <location>
        <begin position="537"/>
        <end position="577"/>
    </location>
</feature>
<evidence type="ECO:0000256" key="2">
    <source>
        <dbReference type="ARBA" id="ARBA00022786"/>
    </source>
</evidence>
<comment type="caution">
    <text evidence="6">The sequence shown here is derived from an EMBL/GenBank/DDBJ whole genome shotgun (WGS) entry which is preliminary data.</text>
</comment>
<evidence type="ECO:0000259" key="5">
    <source>
        <dbReference type="PROSITE" id="PS51649"/>
    </source>
</evidence>
<accession>A0AAP0D5T2</accession>
<dbReference type="PROSITE" id="PS51649">
    <property type="entry name" value="NPH3"/>
    <property type="match status" value="1"/>
</dbReference>
<feature type="domain" description="NPH3" evidence="5">
    <location>
        <begin position="208"/>
        <end position="468"/>
    </location>
</feature>